<dbReference type="EMBL" id="NMUH01000243">
    <property type="protein sequence ID" value="MQL75289.1"/>
    <property type="molecule type" value="Genomic_DNA"/>
</dbReference>
<gene>
    <name evidence="2" type="ORF">Taro_007661</name>
</gene>
<dbReference type="Proteomes" id="UP000652761">
    <property type="component" value="Unassembled WGS sequence"/>
</dbReference>
<dbReference type="AlphaFoldDB" id="A0A843U4L2"/>
<reference evidence="2" key="1">
    <citation type="submission" date="2017-07" db="EMBL/GenBank/DDBJ databases">
        <title>Taro Niue Genome Assembly and Annotation.</title>
        <authorList>
            <person name="Atibalentja N."/>
            <person name="Keating K."/>
            <person name="Fields C.J."/>
        </authorList>
    </citation>
    <scope>NUCLEOTIDE SEQUENCE</scope>
    <source>
        <strain evidence="2">Niue_2</strain>
        <tissue evidence="2">Leaf</tissue>
    </source>
</reference>
<evidence type="ECO:0000313" key="2">
    <source>
        <dbReference type="EMBL" id="MQL75289.1"/>
    </source>
</evidence>
<feature type="chain" id="PRO_5032408841" description="Secreted protein" evidence="1">
    <location>
        <begin position="23"/>
        <end position="123"/>
    </location>
</feature>
<evidence type="ECO:0000313" key="3">
    <source>
        <dbReference type="Proteomes" id="UP000652761"/>
    </source>
</evidence>
<comment type="caution">
    <text evidence="2">The sequence shown here is derived from an EMBL/GenBank/DDBJ whole genome shotgun (WGS) entry which is preliminary data.</text>
</comment>
<sequence length="123" mass="12841">MGVVGLALGGPVLLVVPASVFSRFRGPVLRCQLVMAPTCVASRPGGVSGVRGGSAFGPSTLVPTALADEGLVIPTGPCSRGSPPYFLQLGARRRGSSVSDGWWRQLWHCVVFSSSESERCELL</sequence>
<evidence type="ECO:0000256" key="1">
    <source>
        <dbReference type="SAM" id="SignalP"/>
    </source>
</evidence>
<keyword evidence="1" id="KW-0732">Signal</keyword>
<protein>
    <recommendedName>
        <fullName evidence="4">Secreted protein</fullName>
    </recommendedName>
</protein>
<proteinExistence type="predicted"/>
<keyword evidence="3" id="KW-1185">Reference proteome</keyword>
<feature type="signal peptide" evidence="1">
    <location>
        <begin position="1"/>
        <end position="22"/>
    </location>
</feature>
<name>A0A843U4L2_COLES</name>
<evidence type="ECO:0008006" key="4">
    <source>
        <dbReference type="Google" id="ProtNLM"/>
    </source>
</evidence>
<accession>A0A843U4L2</accession>
<organism evidence="2 3">
    <name type="scientific">Colocasia esculenta</name>
    <name type="common">Wild taro</name>
    <name type="synonym">Arum esculentum</name>
    <dbReference type="NCBI Taxonomy" id="4460"/>
    <lineage>
        <taxon>Eukaryota</taxon>
        <taxon>Viridiplantae</taxon>
        <taxon>Streptophyta</taxon>
        <taxon>Embryophyta</taxon>
        <taxon>Tracheophyta</taxon>
        <taxon>Spermatophyta</taxon>
        <taxon>Magnoliopsida</taxon>
        <taxon>Liliopsida</taxon>
        <taxon>Araceae</taxon>
        <taxon>Aroideae</taxon>
        <taxon>Colocasieae</taxon>
        <taxon>Colocasia</taxon>
    </lineage>
</organism>